<accession>A0A0S7WL05</accession>
<dbReference type="GO" id="GO:0004553">
    <property type="term" value="F:hydrolase activity, hydrolyzing O-glycosyl compounds"/>
    <property type="evidence" value="ECO:0007669"/>
    <property type="project" value="InterPro"/>
</dbReference>
<dbReference type="SUPFAM" id="SSF49464">
    <property type="entry name" value="Carboxypeptidase regulatory domain-like"/>
    <property type="match status" value="1"/>
</dbReference>
<dbReference type="Proteomes" id="UP000051124">
    <property type="component" value="Unassembled WGS sequence"/>
</dbReference>
<dbReference type="InterPro" id="IPR002105">
    <property type="entry name" value="Dockerin_1_rpt"/>
</dbReference>
<dbReference type="Gene3D" id="2.60.40.1120">
    <property type="entry name" value="Carboxypeptidase-like, regulatory domain"/>
    <property type="match status" value="1"/>
</dbReference>
<dbReference type="Pfam" id="PF13620">
    <property type="entry name" value="CarboxypepD_reg"/>
    <property type="match status" value="1"/>
</dbReference>
<reference evidence="2 3" key="1">
    <citation type="journal article" date="2015" name="Microbiome">
        <title>Genomic resolution of linkages in carbon, nitrogen, and sulfur cycling among widespread estuary sediment bacteria.</title>
        <authorList>
            <person name="Baker B.J."/>
            <person name="Lazar C.S."/>
            <person name="Teske A.P."/>
            <person name="Dick G.J."/>
        </authorList>
    </citation>
    <scope>NUCLEOTIDE SEQUENCE [LARGE SCALE GENOMIC DNA]</scope>
    <source>
        <strain evidence="2">DG_26</strain>
    </source>
</reference>
<evidence type="ECO:0000313" key="2">
    <source>
        <dbReference type="EMBL" id="KPJ50840.1"/>
    </source>
</evidence>
<protein>
    <recommendedName>
        <fullName evidence="1">Dockerin domain-containing protein</fullName>
    </recommendedName>
</protein>
<evidence type="ECO:0000313" key="3">
    <source>
        <dbReference type="Proteomes" id="UP000051124"/>
    </source>
</evidence>
<dbReference type="AlphaFoldDB" id="A0A0S7WL05"/>
<dbReference type="Gene3D" id="1.10.1330.10">
    <property type="entry name" value="Dockerin domain"/>
    <property type="match status" value="1"/>
</dbReference>
<dbReference type="EMBL" id="LIZT01000011">
    <property type="protein sequence ID" value="KPJ50840.1"/>
    <property type="molecule type" value="Genomic_DNA"/>
</dbReference>
<dbReference type="SUPFAM" id="SSF63446">
    <property type="entry name" value="Type I dockerin domain"/>
    <property type="match status" value="1"/>
</dbReference>
<dbReference type="InterPro" id="IPR036439">
    <property type="entry name" value="Dockerin_dom_sf"/>
</dbReference>
<dbReference type="CDD" id="cd14256">
    <property type="entry name" value="Dockerin_I"/>
    <property type="match status" value="1"/>
</dbReference>
<gene>
    <name evidence="2" type="ORF">AMJ40_01625</name>
</gene>
<dbReference type="PROSITE" id="PS51766">
    <property type="entry name" value="DOCKERIN"/>
    <property type="match status" value="1"/>
</dbReference>
<feature type="domain" description="Dockerin" evidence="1">
    <location>
        <begin position="124"/>
        <end position="188"/>
    </location>
</feature>
<dbReference type="Pfam" id="PF00404">
    <property type="entry name" value="Dockerin_1"/>
    <property type="match status" value="1"/>
</dbReference>
<sequence>MPFAVTVLTFVYLLAGTHACFSIPRRSSGMMGSMESNIVIVACIGGIARDTAAVPLEGVLVEVLQSSIVMGQDTSDSGGIYEVGPLDPGIYDAVASKRGYLPDTATGISVSVGCTPVNFELVPSPYECGDCNGDGRTTIADATYLVAYIYRGGPGPVGQGDVNDDGRVTIADATYLVAFIYRGGSTPCESH</sequence>
<organism evidence="2 3">
    <name type="scientific">candidate division TA06 bacterium DG_26</name>
    <dbReference type="NCBI Taxonomy" id="1703771"/>
    <lineage>
        <taxon>Bacteria</taxon>
        <taxon>Bacteria division TA06</taxon>
    </lineage>
</organism>
<dbReference type="InterPro" id="IPR008969">
    <property type="entry name" value="CarboxyPept-like_regulatory"/>
</dbReference>
<dbReference type="GO" id="GO:0000272">
    <property type="term" value="P:polysaccharide catabolic process"/>
    <property type="evidence" value="ECO:0007669"/>
    <property type="project" value="InterPro"/>
</dbReference>
<dbReference type="InterPro" id="IPR016134">
    <property type="entry name" value="Dockerin_dom"/>
</dbReference>
<comment type="caution">
    <text evidence="2">The sequence shown here is derived from an EMBL/GenBank/DDBJ whole genome shotgun (WGS) entry which is preliminary data.</text>
</comment>
<evidence type="ECO:0000259" key="1">
    <source>
        <dbReference type="PROSITE" id="PS51766"/>
    </source>
</evidence>
<name>A0A0S7WL05_UNCT6</name>
<proteinExistence type="predicted"/>